<feature type="region of interest" description="Disordered" evidence="6">
    <location>
        <begin position="1"/>
        <end position="28"/>
    </location>
</feature>
<feature type="transmembrane region" description="Helical" evidence="7">
    <location>
        <begin position="151"/>
        <end position="171"/>
    </location>
</feature>
<dbReference type="PANTHER" id="PTHR11706:SF33">
    <property type="entry name" value="NATURAL RESISTANCE-ASSOCIATED MACROPHAGE PROTEIN 2"/>
    <property type="match status" value="1"/>
</dbReference>
<evidence type="ECO:0000256" key="6">
    <source>
        <dbReference type="SAM" id="MobiDB-lite"/>
    </source>
</evidence>
<evidence type="ECO:0000313" key="8">
    <source>
        <dbReference type="EMBL" id="TIH36176.1"/>
    </source>
</evidence>
<dbReference type="InterPro" id="IPR001046">
    <property type="entry name" value="NRAMP_fam"/>
</dbReference>
<dbReference type="GO" id="GO:0034755">
    <property type="term" value="P:iron ion transmembrane transport"/>
    <property type="evidence" value="ECO:0007669"/>
    <property type="project" value="TreeGrafter"/>
</dbReference>
<protein>
    <submittedName>
        <fullName evidence="8">Divalent metal cation transporter</fullName>
    </submittedName>
</protein>
<accession>A0A4T2C1K1</accession>
<reference evidence="8 9" key="1">
    <citation type="journal article" date="2019" name="Microorganisms">
        <title>Systematic Affiliation and Genome Analysis of Subtercola vilae DB165(T) with Particular Emphasis on Cold Adaptation of an Isolate from a High-Altitude Cold Volcano Lake.</title>
        <authorList>
            <person name="Villalobos A.S."/>
            <person name="Wiese J."/>
            <person name="Imhoff J.F."/>
            <person name="Dorador C."/>
            <person name="Keller A."/>
            <person name="Hentschel U."/>
        </authorList>
    </citation>
    <scope>NUCLEOTIDE SEQUENCE [LARGE SCALE GENOMIC DNA]</scope>
    <source>
        <strain evidence="8 9">DB165</strain>
    </source>
</reference>
<feature type="transmembrane region" description="Helical" evidence="7">
    <location>
        <begin position="111"/>
        <end position="131"/>
    </location>
</feature>
<feature type="transmembrane region" description="Helical" evidence="7">
    <location>
        <begin position="215"/>
        <end position="234"/>
    </location>
</feature>
<evidence type="ECO:0000313" key="9">
    <source>
        <dbReference type="Proteomes" id="UP000306192"/>
    </source>
</evidence>
<feature type="transmembrane region" description="Helical" evidence="7">
    <location>
        <begin position="275"/>
        <end position="298"/>
    </location>
</feature>
<dbReference type="AlphaFoldDB" id="A0A4T2C1K1"/>
<dbReference type="Pfam" id="PF01566">
    <property type="entry name" value="Nramp"/>
    <property type="match status" value="1"/>
</dbReference>
<keyword evidence="5 7" id="KW-0472">Membrane</keyword>
<name>A0A4T2C1K1_9MICO</name>
<feature type="transmembrane region" description="Helical" evidence="7">
    <location>
        <begin position="393"/>
        <end position="416"/>
    </location>
</feature>
<dbReference type="NCBIfam" id="NF037982">
    <property type="entry name" value="Nramp_1"/>
    <property type="match status" value="1"/>
</dbReference>
<dbReference type="RefSeq" id="WP_136642226.1">
    <property type="nucleotide sequence ID" value="NZ_QYRT01000017.1"/>
</dbReference>
<feature type="transmembrane region" description="Helical" evidence="7">
    <location>
        <begin position="318"/>
        <end position="347"/>
    </location>
</feature>
<feature type="transmembrane region" description="Helical" evidence="7">
    <location>
        <begin position="428"/>
        <end position="451"/>
    </location>
</feature>
<sequence>MSAESESTQELSPQLDVGTEDEPGRAGRRRNPVARFFGVLGPGLVTGAADDDPSGIATYSQAGATYGNGMLWTVPLTLPLMMSVQEICDRTALATGDSLGKLIRRRFTRNFRIAIGVLLVALIVANCLNLSADLMAIGQGMQLLGAGPAPVWSALAGAGIFAALVAGSFAVIGRIFKWLCMVLLVYVGVLFVSNVNWADVADGLMGRQLQFDPAYLGLVVGVLGTTISPYMFFWQSAQRIEELRAEDEGGEHAAPLKNRTPAAAKRKLRNGRTDVFSGMAFSVLIMFAIMAATAATLGTHGTPVKSAADAAQALEPIAGSYATILFAAGFIGSGVLAVPVLAASGAAGLSGLLNKSWGLDRGPRNAPIFYGLLGVGIVAGTILSVISSDPIGLLVLSAIVNGIAAGPFLIVMMLIARDRKIMGKYRNGKLAATLGWATTGIMCIAGAYGLWYTLTSN</sequence>
<keyword evidence="3 7" id="KW-0812">Transmembrane</keyword>
<dbReference type="GO" id="GO:0005886">
    <property type="term" value="C:plasma membrane"/>
    <property type="evidence" value="ECO:0007669"/>
    <property type="project" value="TreeGrafter"/>
</dbReference>
<evidence type="ECO:0000256" key="4">
    <source>
        <dbReference type="ARBA" id="ARBA00022989"/>
    </source>
</evidence>
<keyword evidence="4 7" id="KW-1133">Transmembrane helix</keyword>
<feature type="transmembrane region" description="Helical" evidence="7">
    <location>
        <begin position="178"/>
        <end position="195"/>
    </location>
</feature>
<dbReference type="PANTHER" id="PTHR11706">
    <property type="entry name" value="SOLUTE CARRIER PROTEIN FAMILY 11 MEMBER"/>
    <property type="match status" value="1"/>
</dbReference>
<keyword evidence="9" id="KW-1185">Reference proteome</keyword>
<feature type="transmembrane region" description="Helical" evidence="7">
    <location>
        <begin position="368"/>
        <end position="387"/>
    </location>
</feature>
<keyword evidence="2" id="KW-0813">Transport</keyword>
<evidence type="ECO:0000256" key="1">
    <source>
        <dbReference type="ARBA" id="ARBA00004141"/>
    </source>
</evidence>
<evidence type="ECO:0000256" key="5">
    <source>
        <dbReference type="ARBA" id="ARBA00023136"/>
    </source>
</evidence>
<feature type="compositionally biased region" description="Polar residues" evidence="6">
    <location>
        <begin position="1"/>
        <end position="12"/>
    </location>
</feature>
<comment type="subcellular location">
    <subcellularLocation>
        <location evidence="1">Membrane</location>
        <topology evidence="1">Multi-pass membrane protein</topology>
    </subcellularLocation>
</comment>
<dbReference type="EMBL" id="QYRT01000017">
    <property type="protein sequence ID" value="TIH36176.1"/>
    <property type="molecule type" value="Genomic_DNA"/>
</dbReference>
<comment type="caution">
    <text evidence="8">The sequence shown here is derived from an EMBL/GenBank/DDBJ whole genome shotgun (WGS) entry which is preliminary data.</text>
</comment>
<proteinExistence type="predicted"/>
<evidence type="ECO:0000256" key="7">
    <source>
        <dbReference type="SAM" id="Phobius"/>
    </source>
</evidence>
<evidence type="ECO:0000256" key="2">
    <source>
        <dbReference type="ARBA" id="ARBA00022448"/>
    </source>
</evidence>
<dbReference type="GO" id="GO:0005384">
    <property type="term" value="F:manganese ion transmembrane transporter activity"/>
    <property type="evidence" value="ECO:0007669"/>
    <property type="project" value="TreeGrafter"/>
</dbReference>
<dbReference type="Proteomes" id="UP000306192">
    <property type="component" value="Unassembled WGS sequence"/>
</dbReference>
<dbReference type="OrthoDB" id="9787548at2"/>
<organism evidence="8 9">
    <name type="scientific">Subtercola vilae</name>
    <dbReference type="NCBI Taxonomy" id="2056433"/>
    <lineage>
        <taxon>Bacteria</taxon>
        <taxon>Bacillati</taxon>
        <taxon>Actinomycetota</taxon>
        <taxon>Actinomycetes</taxon>
        <taxon>Micrococcales</taxon>
        <taxon>Microbacteriaceae</taxon>
        <taxon>Subtercola</taxon>
    </lineage>
</organism>
<evidence type="ECO:0000256" key="3">
    <source>
        <dbReference type="ARBA" id="ARBA00022692"/>
    </source>
</evidence>
<gene>
    <name evidence="8" type="ORF">D4765_10400</name>
</gene>
<dbReference type="GO" id="GO:0015086">
    <property type="term" value="F:cadmium ion transmembrane transporter activity"/>
    <property type="evidence" value="ECO:0007669"/>
    <property type="project" value="TreeGrafter"/>
</dbReference>